<dbReference type="AlphaFoldDB" id="M2QML1"/>
<accession>M2QML1</accession>
<evidence type="ECO:0000313" key="3">
    <source>
        <dbReference type="Proteomes" id="UP000016930"/>
    </source>
</evidence>
<name>M2QML1_CERS8</name>
<organism evidence="2 3">
    <name type="scientific">Ceriporiopsis subvermispora (strain B)</name>
    <name type="common">White-rot fungus</name>
    <name type="synonym">Gelatoporia subvermispora</name>
    <dbReference type="NCBI Taxonomy" id="914234"/>
    <lineage>
        <taxon>Eukaryota</taxon>
        <taxon>Fungi</taxon>
        <taxon>Dikarya</taxon>
        <taxon>Basidiomycota</taxon>
        <taxon>Agaricomycotina</taxon>
        <taxon>Agaricomycetes</taxon>
        <taxon>Polyporales</taxon>
        <taxon>Gelatoporiaceae</taxon>
        <taxon>Gelatoporia</taxon>
    </lineage>
</organism>
<evidence type="ECO:0000313" key="2">
    <source>
        <dbReference type="EMBL" id="EMD33395.1"/>
    </source>
</evidence>
<gene>
    <name evidence="2" type="ORF">CERSUDRAFT_76629</name>
</gene>
<dbReference type="EMBL" id="KB445806">
    <property type="protein sequence ID" value="EMD33395.1"/>
    <property type="molecule type" value="Genomic_DNA"/>
</dbReference>
<feature type="region of interest" description="Disordered" evidence="1">
    <location>
        <begin position="63"/>
        <end position="146"/>
    </location>
</feature>
<sequence length="490" mass="55130">MANQAGFFEPCLPILIIYIHLLTPTPTHFIMDTLNFDGIDRDDYRDFPDLLEQARNLKALFAAPSEEEDPEPSKPEMDDNQTPAASNVNSSKSTASGNDKMEGIMTGAPREPEGEGLDIGSLEAGMNEGERSNSRTPEPEKQQAGIGAGKMLAKSSVVQAPPESVLESNKQAVVEAPAQGPAMSMKRVAEVEDTMDVSEDRLPQECAGDRPSLPLRCWWIMVTLAHQQRRQVWAWQTKSATETHNKVCHKLQSLPNAPAYRDGRQQTRCLPDGDHGPPSFHCSETYCFITQPEGLNFHVGTLNLSALVPLINSNIRQKRFVFFLAWRAKWAGLIYKEWGADEVQLVADALEGKAKALFPFRLFEVDLFNALHNSECLLRTIHNIHWLSTHVQHASRHKEHSVVVFIDTLCESPTVCVYWSHLQITLFLLWAGAQRSAAYLESDKPIYADHVTPTIHENSMVSSIYWHKPELQRQYTEESIFMCHTDNFNP</sequence>
<protein>
    <submittedName>
        <fullName evidence="2">Uncharacterized protein</fullName>
    </submittedName>
</protein>
<keyword evidence="3" id="KW-1185">Reference proteome</keyword>
<dbReference type="Proteomes" id="UP000016930">
    <property type="component" value="Unassembled WGS sequence"/>
</dbReference>
<proteinExistence type="predicted"/>
<feature type="compositionally biased region" description="Polar residues" evidence="1">
    <location>
        <begin position="80"/>
        <end position="97"/>
    </location>
</feature>
<evidence type="ECO:0000256" key="1">
    <source>
        <dbReference type="SAM" id="MobiDB-lite"/>
    </source>
</evidence>
<reference evidence="2 3" key="1">
    <citation type="journal article" date="2012" name="Proc. Natl. Acad. Sci. U.S.A.">
        <title>Comparative genomics of Ceriporiopsis subvermispora and Phanerochaete chrysosporium provide insight into selective ligninolysis.</title>
        <authorList>
            <person name="Fernandez-Fueyo E."/>
            <person name="Ruiz-Duenas F.J."/>
            <person name="Ferreira P."/>
            <person name="Floudas D."/>
            <person name="Hibbett D.S."/>
            <person name="Canessa P."/>
            <person name="Larrondo L.F."/>
            <person name="James T.Y."/>
            <person name="Seelenfreund D."/>
            <person name="Lobos S."/>
            <person name="Polanco R."/>
            <person name="Tello M."/>
            <person name="Honda Y."/>
            <person name="Watanabe T."/>
            <person name="Watanabe T."/>
            <person name="Ryu J.S."/>
            <person name="Kubicek C.P."/>
            <person name="Schmoll M."/>
            <person name="Gaskell J."/>
            <person name="Hammel K.E."/>
            <person name="St John F.J."/>
            <person name="Vanden Wymelenberg A."/>
            <person name="Sabat G."/>
            <person name="Splinter BonDurant S."/>
            <person name="Syed K."/>
            <person name="Yadav J.S."/>
            <person name="Doddapaneni H."/>
            <person name="Subramanian V."/>
            <person name="Lavin J.L."/>
            <person name="Oguiza J.A."/>
            <person name="Perez G."/>
            <person name="Pisabarro A.G."/>
            <person name="Ramirez L."/>
            <person name="Santoyo F."/>
            <person name="Master E."/>
            <person name="Coutinho P.M."/>
            <person name="Henrissat B."/>
            <person name="Lombard V."/>
            <person name="Magnuson J.K."/>
            <person name="Kuees U."/>
            <person name="Hori C."/>
            <person name="Igarashi K."/>
            <person name="Samejima M."/>
            <person name="Held B.W."/>
            <person name="Barry K.W."/>
            <person name="LaButti K.M."/>
            <person name="Lapidus A."/>
            <person name="Lindquist E.A."/>
            <person name="Lucas S.M."/>
            <person name="Riley R."/>
            <person name="Salamov A.A."/>
            <person name="Hoffmeister D."/>
            <person name="Schwenk D."/>
            <person name="Hadar Y."/>
            <person name="Yarden O."/>
            <person name="de Vries R.P."/>
            <person name="Wiebenga A."/>
            <person name="Stenlid J."/>
            <person name="Eastwood D."/>
            <person name="Grigoriev I.V."/>
            <person name="Berka R.M."/>
            <person name="Blanchette R.A."/>
            <person name="Kersten P."/>
            <person name="Martinez A.T."/>
            <person name="Vicuna R."/>
            <person name="Cullen D."/>
        </authorList>
    </citation>
    <scope>NUCLEOTIDE SEQUENCE [LARGE SCALE GENOMIC DNA]</scope>
    <source>
        <strain evidence="2 3">B</strain>
    </source>
</reference>
<dbReference type="HOGENOM" id="CLU_556665_0_0_1"/>
<feature type="compositionally biased region" description="Basic and acidic residues" evidence="1">
    <location>
        <begin position="128"/>
        <end position="141"/>
    </location>
</feature>